<dbReference type="RefSeq" id="XP_003030236.1">
    <property type="nucleotide sequence ID" value="XM_003030190.1"/>
</dbReference>
<evidence type="ECO:0000256" key="1">
    <source>
        <dbReference type="SAM" id="Phobius"/>
    </source>
</evidence>
<dbReference type="PANTHER" id="PTHR40465:SF1">
    <property type="entry name" value="DUF6534 DOMAIN-CONTAINING PROTEIN"/>
    <property type="match status" value="1"/>
</dbReference>
<feature type="transmembrane region" description="Helical" evidence="1">
    <location>
        <begin position="239"/>
        <end position="258"/>
    </location>
</feature>
<dbReference type="Pfam" id="PF20152">
    <property type="entry name" value="DUF6534"/>
    <property type="match status" value="1"/>
</dbReference>
<dbReference type="InterPro" id="IPR045339">
    <property type="entry name" value="DUF6534"/>
</dbReference>
<sequence length="329" mass="36617">MASPAAAALGNLDSKIGATYLGIIFAAIFYGITSIQAFLYFQRPKEQSDGWKYAVLVGGLWILDTIHLAFVCDAGYHYLIDNYANPVALATANWSITAQILISSISNFIIRSVYGYRVWSFVRRRLMVGLPVTLLIAATTLVSFDLRNSRGYWFQIPEFSRFDEFSYFMYTALGAGVGVDAMIALALSLSLSQSRTGFKRTDSLVNILMAYTINTSLLTSLCSIACFTTYTIWPHEMTYIGIYFTLSKLYMNSLLATFNGRSAIRDKINNSYGLSNMSGNRGQNSSSNGHVVLNVNKEVETVIRVEQDHMTMARADYSASDVKHEFGPF</sequence>
<evidence type="ECO:0000313" key="4">
    <source>
        <dbReference type="Proteomes" id="UP000007431"/>
    </source>
</evidence>
<reference evidence="3 4" key="1">
    <citation type="journal article" date="2010" name="Nat. Biotechnol.">
        <title>Genome sequence of the model mushroom Schizophyllum commune.</title>
        <authorList>
            <person name="Ohm R.A."/>
            <person name="de Jong J.F."/>
            <person name="Lugones L.G."/>
            <person name="Aerts A."/>
            <person name="Kothe E."/>
            <person name="Stajich J.E."/>
            <person name="de Vries R.P."/>
            <person name="Record E."/>
            <person name="Levasseur A."/>
            <person name="Baker S.E."/>
            <person name="Bartholomew K.A."/>
            <person name="Coutinho P.M."/>
            <person name="Erdmann S."/>
            <person name="Fowler T.J."/>
            <person name="Gathman A.C."/>
            <person name="Lombard V."/>
            <person name="Henrissat B."/>
            <person name="Knabe N."/>
            <person name="Kuees U."/>
            <person name="Lilly W.W."/>
            <person name="Lindquist E."/>
            <person name="Lucas S."/>
            <person name="Magnuson J.K."/>
            <person name="Piumi F."/>
            <person name="Raudaskoski M."/>
            <person name="Salamov A."/>
            <person name="Schmutz J."/>
            <person name="Schwarze F.W.M.R."/>
            <person name="vanKuyk P.A."/>
            <person name="Horton J.S."/>
            <person name="Grigoriev I.V."/>
            <person name="Woesten H.A.B."/>
        </authorList>
    </citation>
    <scope>NUCLEOTIDE SEQUENCE [LARGE SCALE GENOMIC DNA]</scope>
    <source>
        <strain evidence="4">H4-8 / FGSC 9210</strain>
    </source>
</reference>
<dbReference type="VEuPathDB" id="FungiDB:SCHCODRAFT_0236140"/>
<gene>
    <name evidence="3" type="ORF">SCHCODRAFT_236140</name>
</gene>
<evidence type="ECO:0000259" key="2">
    <source>
        <dbReference type="Pfam" id="PF20152"/>
    </source>
</evidence>
<protein>
    <recommendedName>
        <fullName evidence="2">DUF6534 domain-containing protein</fullName>
    </recommendedName>
</protein>
<dbReference type="HOGENOM" id="CLU_046025_5_4_1"/>
<name>D8QA27_SCHCM</name>
<dbReference type="PANTHER" id="PTHR40465">
    <property type="entry name" value="CHROMOSOME 1, WHOLE GENOME SHOTGUN SEQUENCE"/>
    <property type="match status" value="1"/>
</dbReference>
<feature type="transmembrane region" description="Helical" evidence="1">
    <location>
        <begin position="208"/>
        <end position="233"/>
    </location>
</feature>
<keyword evidence="1" id="KW-0812">Transmembrane</keyword>
<keyword evidence="1" id="KW-1133">Transmembrane helix</keyword>
<feature type="transmembrane region" description="Helical" evidence="1">
    <location>
        <begin position="96"/>
        <end position="114"/>
    </location>
</feature>
<feature type="transmembrane region" description="Helical" evidence="1">
    <location>
        <begin position="53"/>
        <end position="76"/>
    </location>
</feature>
<keyword evidence="4" id="KW-1185">Reference proteome</keyword>
<accession>D8QA27</accession>
<organism evidence="4">
    <name type="scientific">Schizophyllum commune (strain H4-8 / FGSC 9210)</name>
    <name type="common">Split gill fungus</name>
    <dbReference type="NCBI Taxonomy" id="578458"/>
    <lineage>
        <taxon>Eukaryota</taxon>
        <taxon>Fungi</taxon>
        <taxon>Dikarya</taxon>
        <taxon>Basidiomycota</taxon>
        <taxon>Agaricomycotina</taxon>
        <taxon>Agaricomycetes</taxon>
        <taxon>Agaricomycetidae</taxon>
        <taxon>Agaricales</taxon>
        <taxon>Schizophyllaceae</taxon>
        <taxon>Schizophyllum</taxon>
    </lineage>
</organism>
<dbReference type="AlphaFoldDB" id="D8QA27"/>
<dbReference type="InParanoid" id="D8QA27"/>
<feature type="transmembrane region" description="Helical" evidence="1">
    <location>
        <begin position="126"/>
        <end position="144"/>
    </location>
</feature>
<feature type="transmembrane region" description="Helical" evidence="1">
    <location>
        <begin position="167"/>
        <end position="187"/>
    </location>
</feature>
<dbReference type="eggNOG" id="ENOG502SMJ3">
    <property type="taxonomic scope" value="Eukaryota"/>
</dbReference>
<evidence type="ECO:0000313" key="3">
    <source>
        <dbReference type="EMBL" id="EFI95333.1"/>
    </source>
</evidence>
<dbReference type="OrthoDB" id="2745105at2759"/>
<feature type="domain" description="DUF6534" evidence="2">
    <location>
        <begin position="177"/>
        <end position="262"/>
    </location>
</feature>
<dbReference type="KEGG" id="scm:SCHCO_0236140"/>
<keyword evidence="1" id="KW-0472">Membrane</keyword>
<feature type="transmembrane region" description="Helical" evidence="1">
    <location>
        <begin position="20"/>
        <end position="41"/>
    </location>
</feature>
<dbReference type="OMA" id="LACVITH"/>
<proteinExistence type="predicted"/>
<dbReference type="Proteomes" id="UP000007431">
    <property type="component" value="Unassembled WGS sequence"/>
</dbReference>
<dbReference type="GeneID" id="9592411"/>
<dbReference type="EMBL" id="GL377308">
    <property type="protein sequence ID" value="EFI95333.1"/>
    <property type="molecule type" value="Genomic_DNA"/>
</dbReference>